<protein>
    <submittedName>
        <fullName evidence="2">Uncharacterized protein</fullName>
    </submittedName>
</protein>
<evidence type="ECO:0000313" key="2">
    <source>
        <dbReference type="EMBL" id="WEK55244.1"/>
    </source>
</evidence>
<sequence>MNFAMFIFFSTLEVITFFCFVLVLFRFPVKPYIWQFTIVSFMLSLVSNSLQQEELQQISSIVQIVLCICFVVFFLKVHYFNAMMMIITGYIVVFIIQSILLGVFLHYEVFTSIKAYTVDGYIVQTISSSLVFLFSLLIYVFKGGFSFIDSTSRFKRQKLFVRENRVYFIFLVLAILIVAGSNFIYQRASHPPFLMISVILTLALVALLSLSIKKDELLSKSI</sequence>
<reference evidence="2" key="1">
    <citation type="submission" date="2023-03" db="EMBL/GenBank/DDBJ databases">
        <title>Andean soil-derived lignocellulolytic bacterial consortium as a source of novel taxa and putative plastic-active enzymes.</title>
        <authorList>
            <person name="Diaz-Garcia L."/>
            <person name="Chuvochina M."/>
            <person name="Feuerriegel G."/>
            <person name="Bunk B."/>
            <person name="Sproer C."/>
            <person name="Streit W.R."/>
            <person name="Rodriguez L.M."/>
            <person name="Overmann J."/>
            <person name="Jimenez D.J."/>
        </authorList>
    </citation>
    <scope>NUCLEOTIDE SEQUENCE</scope>
    <source>
        <strain evidence="2">MAG 2441</strain>
    </source>
</reference>
<organism evidence="2 3">
    <name type="scientific">Candidatus Cohnella colombiensis</name>
    <dbReference type="NCBI Taxonomy" id="3121368"/>
    <lineage>
        <taxon>Bacteria</taxon>
        <taxon>Bacillati</taxon>
        <taxon>Bacillota</taxon>
        <taxon>Bacilli</taxon>
        <taxon>Bacillales</taxon>
        <taxon>Paenibacillaceae</taxon>
        <taxon>Cohnella</taxon>
    </lineage>
</organism>
<feature type="transmembrane region" description="Helical" evidence="1">
    <location>
        <begin position="121"/>
        <end position="145"/>
    </location>
</feature>
<keyword evidence="1" id="KW-0472">Membrane</keyword>
<dbReference type="EMBL" id="CP119317">
    <property type="protein sequence ID" value="WEK55244.1"/>
    <property type="molecule type" value="Genomic_DNA"/>
</dbReference>
<feature type="transmembrane region" description="Helical" evidence="1">
    <location>
        <begin position="166"/>
        <end position="185"/>
    </location>
</feature>
<keyword evidence="1" id="KW-1133">Transmembrane helix</keyword>
<evidence type="ECO:0000256" key="1">
    <source>
        <dbReference type="SAM" id="Phobius"/>
    </source>
</evidence>
<feature type="transmembrane region" description="Helical" evidence="1">
    <location>
        <begin position="191"/>
        <end position="212"/>
    </location>
</feature>
<proteinExistence type="predicted"/>
<evidence type="ECO:0000313" key="3">
    <source>
        <dbReference type="Proteomes" id="UP001178662"/>
    </source>
</evidence>
<dbReference type="AlphaFoldDB" id="A0AA95EYA7"/>
<feature type="transmembrane region" description="Helical" evidence="1">
    <location>
        <begin position="57"/>
        <end position="75"/>
    </location>
</feature>
<feature type="transmembrane region" description="Helical" evidence="1">
    <location>
        <begin position="87"/>
        <end position="109"/>
    </location>
</feature>
<name>A0AA95EYA7_9BACL</name>
<feature type="transmembrane region" description="Helical" evidence="1">
    <location>
        <begin position="6"/>
        <end position="25"/>
    </location>
</feature>
<gene>
    <name evidence="2" type="ORF">P0Y55_04045</name>
</gene>
<keyword evidence="3" id="KW-1185">Reference proteome</keyword>
<accession>A0AA95EYA7</accession>
<keyword evidence="1" id="KW-0812">Transmembrane</keyword>
<dbReference type="Proteomes" id="UP001178662">
    <property type="component" value="Chromosome"/>
</dbReference>